<feature type="compositionally biased region" description="Acidic residues" evidence="1">
    <location>
        <begin position="113"/>
        <end position="122"/>
    </location>
</feature>
<gene>
    <name evidence="2" type="ORF">BU16DRAFT_590406</name>
</gene>
<proteinExistence type="predicted"/>
<sequence length="149" mass="16489">MSSGQSWTDIEKLAYFIMIFDNGQSIDWKKVPIPAGRSVKACQRMVQNTKDKLKDDIERLKSGAAAPDTSKEAKSPKKAVNKNGASKPKSATKKKVDGDETGVKKGTKRAQSADDDDDDEGFDQFVGKKIKIEPKYEEVEQYDDVDDVA</sequence>
<dbReference type="OrthoDB" id="5371646at2759"/>
<dbReference type="Proteomes" id="UP000799750">
    <property type="component" value="Unassembled WGS sequence"/>
</dbReference>
<dbReference type="AlphaFoldDB" id="A0A6A6QPV8"/>
<evidence type="ECO:0000256" key="1">
    <source>
        <dbReference type="SAM" id="MobiDB-lite"/>
    </source>
</evidence>
<organism evidence="2 3">
    <name type="scientific">Lophium mytilinum</name>
    <dbReference type="NCBI Taxonomy" id="390894"/>
    <lineage>
        <taxon>Eukaryota</taxon>
        <taxon>Fungi</taxon>
        <taxon>Dikarya</taxon>
        <taxon>Ascomycota</taxon>
        <taxon>Pezizomycotina</taxon>
        <taxon>Dothideomycetes</taxon>
        <taxon>Pleosporomycetidae</taxon>
        <taxon>Mytilinidiales</taxon>
        <taxon>Mytilinidiaceae</taxon>
        <taxon>Lophium</taxon>
    </lineage>
</organism>
<feature type="region of interest" description="Disordered" evidence="1">
    <location>
        <begin position="62"/>
        <end position="127"/>
    </location>
</feature>
<evidence type="ECO:0000313" key="2">
    <source>
        <dbReference type="EMBL" id="KAF2493753.1"/>
    </source>
</evidence>
<accession>A0A6A6QPV8</accession>
<dbReference type="EMBL" id="MU004191">
    <property type="protein sequence ID" value="KAF2493753.1"/>
    <property type="molecule type" value="Genomic_DNA"/>
</dbReference>
<name>A0A6A6QPV8_9PEZI</name>
<reference evidence="2" key="1">
    <citation type="journal article" date="2020" name="Stud. Mycol.">
        <title>101 Dothideomycetes genomes: a test case for predicting lifestyles and emergence of pathogens.</title>
        <authorList>
            <person name="Haridas S."/>
            <person name="Albert R."/>
            <person name="Binder M."/>
            <person name="Bloem J."/>
            <person name="Labutti K."/>
            <person name="Salamov A."/>
            <person name="Andreopoulos B."/>
            <person name="Baker S."/>
            <person name="Barry K."/>
            <person name="Bills G."/>
            <person name="Bluhm B."/>
            <person name="Cannon C."/>
            <person name="Castanera R."/>
            <person name="Culley D."/>
            <person name="Daum C."/>
            <person name="Ezra D."/>
            <person name="Gonzalez J."/>
            <person name="Henrissat B."/>
            <person name="Kuo A."/>
            <person name="Liang C."/>
            <person name="Lipzen A."/>
            <person name="Lutzoni F."/>
            <person name="Magnuson J."/>
            <person name="Mondo S."/>
            <person name="Nolan M."/>
            <person name="Ohm R."/>
            <person name="Pangilinan J."/>
            <person name="Park H.-J."/>
            <person name="Ramirez L."/>
            <person name="Alfaro M."/>
            <person name="Sun H."/>
            <person name="Tritt A."/>
            <person name="Yoshinaga Y."/>
            <person name="Zwiers L.-H."/>
            <person name="Turgeon B."/>
            <person name="Goodwin S."/>
            <person name="Spatafora J."/>
            <person name="Crous P."/>
            <person name="Grigoriev I."/>
        </authorList>
    </citation>
    <scope>NUCLEOTIDE SEQUENCE</scope>
    <source>
        <strain evidence="2">CBS 269.34</strain>
    </source>
</reference>
<evidence type="ECO:0000313" key="3">
    <source>
        <dbReference type="Proteomes" id="UP000799750"/>
    </source>
</evidence>
<keyword evidence="3" id="KW-1185">Reference proteome</keyword>
<feature type="compositionally biased region" description="Basic and acidic residues" evidence="1">
    <location>
        <begin position="94"/>
        <end position="103"/>
    </location>
</feature>
<protein>
    <submittedName>
        <fullName evidence="2">Uncharacterized protein</fullName>
    </submittedName>
</protein>